<reference evidence="2 3" key="1">
    <citation type="submission" date="2020-07" db="EMBL/GenBank/DDBJ databases">
        <title>Sequencing the genomes of 1000 actinobacteria strains.</title>
        <authorList>
            <person name="Klenk H.-P."/>
        </authorList>
    </citation>
    <scope>NUCLEOTIDE SEQUENCE [LARGE SCALE GENOMIC DNA]</scope>
    <source>
        <strain evidence="2 3">DSM 24662</strain>
    </source>
</reference>
<dbReference type="Pfam" id="PF00903">
    <property type="entry name" value="Glyoxalase"/>
    <property type="match status" value="1"/>
</dbReference>
<dbReference type="InterPro" id="IPR052164">
    <property type="entry name" value="Anthracycline_SecMetBiosynth"/>
</dbReference>
<protein>
    <submittedName>
        <fullName evidence="2">Putative enzyme related to lactoylglutathione lyase</fullName>
    </submittedName>
</protein>
<accession>A0A7Y9GMM4</accession>
<sequence>MLRGLANLNLVADDMTAAIDWYTRVLDAPPYFTRPETGPAQYAEWRFGDDEDELALMSSAYRPALPSPGGALVSIHVDDIPAAFDRLVELGAKPFDPVTQRGEGWWSASVSDPFGNLLGLIQSPHWAAQHA</sequence>
<dbReference type="EMBL" id="JACCBV010000001">
    <property type="protein sequence ID" value="NYE19290.1"/>
    <property type="molecule type" value="Genomic_DNA"/>
</dbReference>
<keyword evidence="3" id="KW-1185">Reference proteome</keyword>
<feature type="domain" description="VOC" evidence="1">
    <location>
        <begin position="4"/>
        <end position="123"/>
    </location>
</feature>
<dbReference type="SUPFAM" id="SSF54593">
    <property type="entry name" value="Glyoxalase/Bleomycin resistance protein/Dihydroxybiphenyl dioxygenase"/>
    <property type="match status" value="1"/>
</dbReference>
<comment type="caution">
    <text evidence="2">The sequence shown here is derived from an EMBL/GenBank/DDBJ whole genome shotgun (WGS) entry which is preliminary data.</text>
</comment>
<dbReference type="PANTHER" id="PTHR33993">
    <property type="entry name" value="GLYOXALASE-RELATED"/>
    <property type="match status" value="1"/>
</dbReference>
<dbReference type="InterPro" id="IPR004360">
    <property type="entry name" value="Glyas_Fos-R_dOase_dom"/>
</dbReference>
<dbReference type="InterPro" id="IPR037523">
    <property type="entry name" value="VOC_core"/>
</dbReference>
<keyword evidence="2" id="KW-0456">Lyase</keyword>
<organism evidence="2 3">
    <name type="scientific">Microbacterium immunditiarum</name>
    <dbReference type="NCBI Taxonomy" id="337480"/>
    <lineage>
        <taxon>Bacteria</taxon>
        <taxon>Bacillati</taxon>
        <taxon>Actinomycetota</taxon>
        <taxon>Actinomycetes</taxon>
        <taxon>Micrococcales</taxon>
        <taxon>Microbacteriaceae</taxon>
        <taxon>Microbacterium</taxon>
    </lineage>
</organism>
<proteinExistence type="predicted"/>
<dbReference type="Proteomes" id="UP000576969">
    <property type="component" value="Unassembled WGS sequence"/>
</dbReference>
<gene>
    <name evidence="2" type="ORF">BJ991_001318</name>
</gene>
<dbReference type="RefSeq" id="WP_179488525.1">
    <property type="nucleotide sequence ID" value="NZ_JACCBV010000001.1"/>
</dbReference>
<evidence type="ECO:0000313" key="3">
    <source>
        <dbReference type="Proteomes" id="UP000576969"/>
    </source>
</evidence>
<dbReference type="AlphaFoldDB" id="A0A7Y9GMM4"/>
<dbReference type="GO" id="GO:0016829">
    <property type="term" value="F:lyase activity"/>
    <property type="evidence" value="ECO:0007669"/>
    <property type="project" value="UniProtKB-KW"/>
</dbReference>
<dbReference type="Gene3D" id="3.10.180.10">
    <property type="entry name" value="2,3-Dihydroxybiphenyl 1,2-Dioxygenase, domain 1"/>
    <property type="match status" value="1"/>
</dbReference>
<dbReference type="PROSITE" id="PS51819">
    <property type="entry name" value="VOC"/>
    <property type="match status" value="1"/>
</dbReference>
<name>A0A7Y9GMM4_9MICO</name>
<evidence type="ECO:0000313" key="2">
    <source>
        <dbReference type="EMBL" id="NYE19290.1"/>
    </source>
</evidence>
<dbReference type="InterPro" id="IPR029068">
    <property type="entry name" value="Glyas_Bleomycin-R_OHBP_Dase"/>
</dbReference>
<evidence type="ECO:0000259" key="1">
    <source>
        <dbReference type="PROSITE" id="PS51819"/>
    </source>
</evidence>